<comment type="subcellular location">
    <subcellularLocation>
        <location evidence="1">Membrane</location>
        <topology evidence="1">Multi-pass membrane protein</topology>
    </subcellularLocation>
</comment>
<feature type="transmembrane region" description="Helical" evidence="5">
    <location>
        <begin position="5"/>
        <end position="24"/>
    </location>
</feature>
<feature type="transmembrane region" description="Helical" evidence="5">
    <location>
        <begin position="354"/>
        <end position="370"/>
    </location>
</feature>
<dbReference type="GO" id="GO:0016874">
    <property type="term" value="F:ligase activity"/>
    <property type="evidence" value="ECO:0007669"/>
    <property type="project" value="UniProtKB-KW"/>
</dbReference>
<evidence type="ECO:0000256" key="2">
    <source>
        <dbReference type="ARBA" id="ARBA00022692"/>
    </source>
</evidence>
<keyword evidence="4 5" id="KW-0472">Membrane</keyword>
<evidence type="ECO:0000256" key="1">
    <source>
        <dbReference type="ARBA" id="ARBA00004141"/>
    </source>
</evidence>
<reference evidence="7 8" key="1">
    <citation type="submission" date="2020-07" db="EMBL/GenBank/DDBJ databases">
        <title>Characterization and genome sequencing of isolate MD1, a novel member within the family Lachnospiraceae.</title>
        <authorList>
            <person name="Rettenmaier R."/>
            <person name="Di Bello L."/>
            <person name="Zinser C."/>
            <person name="Scheitz K."/>
            <person name="Liebl W."/>
            <person name="Zverlov V."/>
        </authorList>
    </citation>
    <scope>NUCLEOTIDE SEQUENCE [LARGE SCALE GENOMIC DNA]</scope>
    <source>
        <strain evidence="7 8">MD1</strain>
    </source>
</reference>
<feature type="transmembrane region" description="Helical" evidence="5">
    <location>
        <begin position="84"/>
        <end position="104"/>
    </location>
</feature>
<feature type="transmembrane region" description="Helical" evidence="5">
    <location>
        <begin position="151"/>
        <end position="167"/>
    </location>
</feature>
<dbReference type="EMBL" id="JACEGA010000001">
    <property type="protein sequence ID" value="MBB2184077.1"/>
    <property type="molecule type" value="Genomic_DNA"/>
</dbReference>
<evidence type="ECO:0000313" key="8">
    <source>
        <dbReference type="Proteomes" id="UP000574276"/>
    </source>
</evidence>
<feature type="transmembrane region" description="Helical" evidence="5">
    <location>
        <begin position="111"/>
        <end position="131"/>
    </location>
</feature>
<dbReference type="GO" id="GO:0016020">
    <property type="term" value="C:membrane"/>
    <property type="evidence" value="ECO:0007669"/>
    <property type="project" value="UniProtKB-SubCell"/>
</dbReference>
<dbReference type="InterPro" id="IPR007016">
    <property type="entry name" value="O-antigen_ligase-rel_domated"/>
</dbReference>
<feature type="transmembrane region" description="Helical" evidence="5">
    <location>
        <begin position="196"/>
        <end position="214"/>
    </location>
</feature>
<keyword evidence="2 5" id="KW-0812">Transmembrane</keyword>
<feature type="domain" description="O-antigen ligase-related" evidence="6">
    <location>
        <begin position="182"/>
        <end position="326"/>
    </location>
</feature>
<dbReference type="Proteomes" id="UP000574276">
    <property type="component" value="Unassembled WGS sequence"/>
</dbReference>
<name>A0A839K3Z4_9FIRM</name>
<organism evidence="7 8">
    <name type="scientific">Variimorphobacter saccharofermentans</name>
    <dbReference type="NCBI Taxonomy" id="2755051"/>
    <lineage>
        <taxon>Bacteria</taxon>
        <taxon>Bacillati</taxon>
        <taxon>Bacillota</taxon>
        <taxon>Clostridia</taxon>
        <taxon>Lachnospirales</taxon>
        <taxon>Lachnospiraceae</taxon>
        <taxon>Variimorphobacter</taxon>
    </lineage>
</organism>
<protein>
    <submittedName>
        <fullName evidence="7">O-antigen ligase family protein</fullName>
    </submittedName>
</protein>
<keyword evidence="3 5" id="KW-1133">Transmembrane helix</keyword>
<dbReference type="InterPro" id="IPR051533">
    <property type="entry name" value="WaaL-like"/>
</dbReference>
<gene>
    <name evidence="7" type="ORF">H0486_14445</name>
</gene>
<dbReference type="PANTHER" id="PTHR37422:SF13">
    <property type="entry name" value="LIPOPOLYSACCHARIDE BIOSYNTHESIS PROTEIN PA4999-RELATED"/>
    <property type="match status" value="1"/>
</dbReference>
<comment type="caution">
    <text evidence="7">The sequence shown here is derived from an EMBL/GenBank/DDBJ whole genome shotgun (WGS) entry which is preliminary data.</text>
</comment>
<feature type="transmembrane region" description="Helical" evidence="5">
    <location>
        <begin position="172"/>
        <end position="190"/>
    </location>
</feature>
<feature type="transmembrane region" description="Helical" evidence="5">
    <location>
        <begin position="310"/>
        <end position="333"/>
    </location>
</feature>
<feature type="transmembrane region" description="Helical" evidence="5">
    <location>
        <begin position="226"/>
        <end position="244"/>
    </location>
</feature>
<keyword evidence="7" id="KW-0436">Ligase</keyword>
<evidence type="ECO:0000256" key="3">
    <source>
        <dbReference type="ARBA" id="ARBA00022989"/>
    </source>
</evidence>
<sequence length="452" mass="51617">MYKKIAIGFAYILPVYIYVLNPIFGQGYKLISILGAGLVFFTVGAVYREKLLKLISPEIICLLVFLLYSLASGIFLTADRSRLLDSWFTLFQNLTMVICLILLMKQGVSPAVFAGIFLVIYLLCMYFSLTGNTISKNGRLSIAEGYNPNEMGYLIVFGVISMLYFLPYMKSILLKGLVIAGIIGAFYIVLSSGSRQNFLVLILVLVLWLLFNLYQLRSKNISMKTVGTISVILLVLIVLAGSIADAVMKAFHESILYERMISESVQSSDEVRKYFYYLAMGYFKQSPLLGIGYDQFRVKNIYGMYSHSTYVELLSCTGILGCILWFSPYLLVLKRFLRLKRRKGGIGRDPIQEYQLNIVFIYYITLILLGLTTVHIYKINMLLVLAFVTGYMEQRMSREEKELVELQSMMNTEKGIKIGNSVTTEEMLDRNMLTEIQNTMMTEISMERIRYE</sequence>
<dbReference type="RefSeq" id="WP_228353673.1">
    <property type="nucleotide sequence ID" value="NZ_JACEGA010000001.1"/>
</dbReference>
<feature type="transmembrane region" description="Helical" evidence="5">
    <location>
        <begin position="30"/>
        <end position="47"/>
    </location>
</feature>
<evidence type="ECO:0000259" key="6">
    <source>
        <dbReference type="Pfam" id="PF04932"/>
    </source>
</evidence>
<evidence type="ECO:0000313" key="7">
    <source>
        <dbReference type="EMBL" id="MBB2184077.1"/>
    </source>
</evidence>
<dbReference type="AlphaFoldDB" id="A0A839K3Z4"/>
<proteinExistence type="predicted"/>
<evidence type="ECO:0000256" key="4">
    <source>
        <dbReference type="ARBA" id="ARBA00023136"/>
    </source>
</evidence>
<evidence type="ECO:0000256" key="5">
    <source>
        <dbReference type="SAM" id="Phobius"/>
    </source>
</evidence>
<feature type="transmembrane region" description="Helical" evidence="5">
    <location>
        <begin position="59"/>
        <end position="78"/>
    </location>
</feature>
<keyword evidence="8" id="KW-1185">Reference proteome</keyword>
<accession>A0A839K3Z4</accession>
<dbReference type="Pfam" id="PF04932">
    <property type="entry name" value="Wzy_C"/>
    <property type="match status" value="1"/>
</dbReference>
<dbReference type="PANTHER" id="PTHR37422">
    <property type="entry name" value="TEICHURONIC ACID BIOSYNTHESIS PROTEIN TUAE"/>
    <property type="match status" value="1"/>
</dbReference>